<comment type="caution">
    <text evidence="2">The sequence shown here is derived from an EMBL/GenBank/DDBJ whole genome shotgun (WGS) entry which is preliminary data.</text>
</comment>
<evidence type="ECO:0000313" key="3">
    <source>
        <dbReference type="Proteomes" id="UP001431783"/>
    </source>
</evidence>
<dbReference type="EMBL" id="JARQZJ010000092">
    <property type="protein sequence ID" value="KAK9883982.1"/>
    <property type="molecule type" value="Genomic_DNA"/>
</dbReference>
<protein>
    <recommendedName>
        <fullName evidence="4">CABIT domain-containing protein</fullName>
    </recommendedName>
</protein>
<gene>
    <name evidence="2" type="ORF">WA026_004918</name>
</gene>
<name>A0AAW1UVH4_9CUCU</name>
<accession>A0AAW1UVH4</accession>
<reference evidence="2 3" key="1">
    <citation type="submission" date="2023-03" db="EMBL/GenBank/DDBJ databases">
        <title>Genome insight into feeding habits of ladybird beetles.</title>
        <authorList>
            <person name="Li H.-S."/>
            <person name="Huang Y.-H."/>
            <person name="Pang H."/>
        </authorList>
    </citation>
    <scope>NUCLEOTIDE SEQUENCE [LARGE SCALE GENOMIC DNA]</scope>
    <source>
        <strain evidence="2">SYSU_2023b</strain>
        <tissue evidence="2">Whole body</tissue>
    </source>
</reference>
<feature type="compositionally biased region" description="Low complexity" evidence="1">
    <location>
        <begin position="87"/>
        <end position="98"/>
    </location>
</feature>
<dbReference type="AlphaFoldDB" id="A0AAW1UVH4"/>
<evidence type="ECO:0000256" key="1">
    <source>
        <dbReference type="SAM" id="MobiDB-lite"/>
    </source>
</evidence>
<sequence length="686" mass="77811">MMIYPGWFSLLNDKGEIHAVAHPSILHLVREQVCSFLAAQPFSAYATQTVDPSGTDGKLAYFKTTVAGGQLFQLRAVFQHQERADGSSKNSTRSSRTSRSSRDKDLANRYAQLVSQNNQELYVPLTTKGEFYETHTSLKSRVCFPGMLDKTGPLALDKDCLYKISHLLRRVPLPVKVKLLYGSLPSGLPKDFTDTFMLEKKFREPLLVTCTLPPPWSETKHEISCFNMNSKLKISKFIFGYDSENKLFKSQRLQSALTFCHNNIENWYKEVKLVPNVGDEKMCVEKYRQERNREEGGVIKTAEESICVNCKKNKGTCRESECNTKTKIENISNNELKQIITKEVLEKFPKPKKWYHHFKVLSSNREEKFDEFKDPIDGMEKRRSIDRYKDMSKLIEEKLGRRGYNPVKKSASFMFSTKRTDLDYSQNSNPGNPSLLKCQSLDSQLYPLVEETSERCGTSRSNKSDNLSYEFQMCILDNGNSSAGRKTKQEVNKDHKKQSGNEIKQGNHVVTRVNIETPSSGSGKLIKTKPDLIPTLPKGETTVSSFITERLCAEFHVKTKVQKKISGRIESSVGKSQSITSIVNSKRNTSKQIQKDDHKISKVLLNVEEIPYSQVADEVCSCPSGKIENIYAEICETNGQVCNRCDSQNCECIRTKSTQYCYVKLGSNGDSVTQSDSDDAIYNTLR</sequence>
<dbReference type="Proteomes" id="UP001431783">
    <property type="component" value="Unassembled WGS sequence"/>
</dbReference>
<proteinExistence type="predicted"/>
<evidence type="ECO:0000313" key="2">
    <source>
        <dbReference type="EMBL" id="KAK9883982.1"/>
    </source>
</evidence>
<feature type="region of interest" description="Disordered" evidence="1">
    <location>
        <begin position="82"/>
        <end position="103"/>
    </location>
</feature>
<organism evidence="2 3">
    <name type="scientific">Henosepilachna vigintioctopunctata</name>
    <dbReference type="NCBI Taxonomy" id="420089"/>
    <lineage>
        <taxon>Eukaryota</taxon>
        <taxon>Metazoa</taxon>
        <taxon>Ecdysozoa</taxon>
        <taxon>Arthropoda</taxon>
        <taxon>Hexapoda</taxon>
        <taxon>Insecta</taxon>
        <taxon>Pterygota</taxon>
        <taxon>Neoptera</taxon>
        <taxon>Endopterygota</taxon>
        <taxon>Coleoptera</taxon>
        <taxon>Polyphaga</taxon>
        <taxon>Cucujiformia</taxon>
        <taxon>Coccinelloidea</taxon>
        <taxon>Coccinellidae</taxon>
        <taxon>Epilachninae</taxon>
        <taxon>Epilachnini</taxon>
        <taxon>Henosepilachna</taxon>
    </lineage>
</organism>
<evidence type="ECO:0008006" key="4">
    <source>
        <dbReference type="Google" id="ProtNLM"/>
    </source>
</evidence>
<keyword evidence="3" id="KW-1185">Reference proteome</keyword>